<proteinExistence type="predicted"/>
<feature type="compositionally biased region" description="Polar residues" evidence="1">
    <location>
        <begin position="314"/>
        <end position="329"/>
    </location>
</feature>
<evidence type="ECO:0000313" key="2">
    <source>
        <dbReference type="EMBL" id="THH28948.1"/>
    </source>
</evidence>
<dbReference type="AlphaFoldDB" id="A0A4S4MUH2"/>
<dbReference type="OrthoDB" id="3269353at2759"/>
<sequence>MSQYTTPIGKPSLFEPLRPANIRHPLTPPETDFDYVQSHPQTLRSAPAGLVNGIESEPAMLHLAGPTGESSSSPYGHRRGPSVSYIHSGIRESRERVIQRSVKWLVMVSPPASFTQEHGQLGSTLSSGPSHRLSHGILLPLYPTMAGQLGVIAREFSLPSIAGLCLYLNTVSGSVAVTPRISEESWSLLWAHFLDIRNPVAPQTQLPVCGRIEFDIDFAKARWYDAWLSVPRRDVQDVPVSVIPSRDQTLSHWRDDSRTTVLEDNDDPETASLLQQNMTRAIGRNGPKKLSLVDRFDLSSVKSGSKLVPRHRSPTPTEDASHRQQSLSPIAQEEEPMTARRNLDQLITNWRASASQAASPLAATGQTSLDPANMPNTSTLVDTPAEGTMSQLNLDDFSWSVSSVGPPEYEDDIDSLHESDYNPSVHLVGRLQGSVLLTPSTHTSFGPPDYDMFSPISYVSRLPSPDIAARMLEDCPPTPSTCTSWGGAELAPNSPYADSFRAPSVDLAHRGDYSRPVTPTTATTWGAMDSYPPSPRGGAYSDVDAVRTPDAAERSFVEVQTETHHDHWGMVWPYYHVRRVELPERWEHVWPYTQVTDTHEDEEAEHRGHASPYISTSNVHDEGVNGTLYGVYPYLSIYPAVYPSFELYPAPATGMKETHQDNSTLIGTGYPSFNLYAPVYPHMNIYPATTVDAQETSASAVEPTSPTSQAVYKYPDIIIYAPVYPYNLENIYSLKVAPFQHQELRRSPFVDVTLKTQYPIFDLYPSTYPHNLLAIYHSLPITNSAKTASSQETCIVTHLPAHYPAFNLYMSTYPHNLSDIYPSKSIEEAIVDDTVVSASYISKEIRQSSWGTAQLLSVYPLFNLYPAVYPANLQELYPTTVRESFARQDTSHKIGFSVVLSAAYPAFDLYAPVYPHNLEVIYPVKTSSAHKRPRPKRSMSANLVLVSQPRNPRGHGKHTSLVTLHVASSPSVRSPIPPVPPLPQNVHQLRPISPWTGLPLAASPIWKSSSVEMAYRYPVICLYHNVYPYIDMYPGFSGEMSVVVPLPTPSYAEAPSRIPRKVRKHTHADLYIQTIRYSEQEIVLGLFRREFTCTQTVTYTTGRRIVTHGPLA</sequence>
<evidence type="ECO:0000313" key="3">
    <source>
        <dbReference type="Proteomes" id="UP000308730"/>
    </source>
</evidence>
<keyword evidence="3" id="KW-1185">Reference proteome</keyword>
<gene>
    <name evidence="2" type="ORF">EUX98_g5237</name>
</gene>
<dbReference type="EMBL" id="SGPM01000148">
    <property type="protein sequence ID" value="THH28948.1"/>
    <property type="molecule type" value="Genomic_DNA"/>
</dbReference>
<protein>
    <submittedName>
        <fullName evidence="2">Uncharacterized protein</fullName>
    </submittedName>
</protein>
<accession>A0A4S4MUH2</accession>
<name>A0A4S4MUH2_9APHY</name>
<feature type="region of interest" description="Disordered" evidence="1">
    <location>
        <begin position="303"/>
        <end position="337"/>
    </location>
</feature>
<dbReference type="Proteomes" id="UP000308730">
    <property type="component" value="Unassembled WGS sequence"/>
</dbReference>
<organism evidence="2 3">
    <name type="scientific">Antrodiella citrinella</name>
    <dbReference type="NCBI Taxonomy" id="2447956"/>
    <lineage>
        <taxon>Eukaryota</taxon>
        <taxon>Fungi</taxon>
        <taxon>Dikarya</taxon>
        <taxon>Basidiomycota</taxon>
        <taxon>Agaricomycotina</taxon>
        <taxon>Agaricomycetes</taxon>
        <taxon>Polyporales</taxon>
        <taxon>Steccherinaceae</taxon>
        <taxon>Antrodiella</taxon>
    </lineage>
</organism>
<comment type="caution">
    <text evidence="2">The sequence shown here is derived from an EMBL/GenBank/DDBJ whole genome shotgun (WGS) entry which is preliminary data.</text>
</comment>
<evidence type="ECO:0000256" key="1">
    <source>
        <dbReference type="SAM" id="MobiDB-lite"/>
    </source>
</evidence>
<reference evidence="2 3" key="1">
    <citation type="submission" date="2019-02" db="EMBL/GenBank/DDBJ databases">
        <title>Genome sequencing of the rare red list fungi Antrodiella citrinella (Flaviporus citrinellus).</title>
        <authorList>
            <person name="Buettner E."/>
            <person name="Kellner H."/>
        </authorList>
    </citation>
    <scope>NUCLEOTIDE SEQUENCE [LARGE SCALE GENOMIC DNA]</scope>
    <source>
        <strain evidence="2 3">DSM 108506</strain>
    </source>
</reference>